<evidence type="ECO:0000313" key="1">
    <source>
        <dbReference type="EMBL" id="EED67245.1"/>
    </source>
</evidence>
<organism evidence="1 2">
    <name type="scientific">Comamonas testosteroni (strain DSM 14576 / KF-1)</name>
    <name type="common">Pseudomonas testosteroni</name>
    <dbReference type="NCBI Taxonomy" id="399795"/>
    <lineage>
        <taxon>Bacteria</taxon>
        <taxon>Pseudomonadati</taxon>
        <taxon>Pseudomonadota</taxon>
        <taxon>Betaproteobacteria</taxon>
        <taxon>Burkholderiales</taxon>
        <taxon>Comamonadaceae</taxon>
        <taxon>Comamonas</taxon>
    </lineage>
</organism>
<accession>B7WRR0</accession>
<comment type="caution">
    <text evidence="1">The sequence shown here is derived from an EMBL/GenBank/DDBJ whole genome shotgun (WGS) entry which is preliminary data.</text>
</comment>
<dbReference type="EMBL" id="AAUJ02000001">
    <property type="protein sequence ID" value="EED67245.1"/>
    <property type="molecule type" value="Genomic_DNA"/>
</dbReference>
<dbReference type="AlphaFoldDB" id="B7WRR0"/>
<reference evidence="1 2" key="1">
    <citation type="journal article" date="2004" name="Appl. Environ. Microbiol.">
        <title>Mineralization of individual congeners of linear alkylbenzenesulfonate by defined pairs of heterotrophic bacteria.</title>
        <authorList>
            <person name="Schleheck D."/>
            <person name="Knepper T.P."/>
            <person name="Fischer K."/>
            <person name="Cook A.M."/>
        </authorList>
    </citation>
    <scope>NUCLEOTIDE SEQUENCE [LARGE SCALE GENOMIC DNA]</scope>
    <source>
        <strain evidence="2">DSM 14576 / KF-1</strain>
    </source>
</reference>
<gene>
    <name evidence="1" type="ORF">CtesDRAFT_PD2191</name>
</gene>
<dbReference type="Proteomes" id="UP000003039">
    <property type="component" value="Unassembled WGS sequence"/>
</dbReference>
<dbReference type="RefSeq" id="WP_003054701.1">
    <property type="nucleotide sequence ID" value="NZ_AAUJ02000001.1"/>
</dbReference>
<proteinExistence type="predicted"/>
<protein>
    <submittedName>
        <fullName evidence="1">Uncharacterized protein</fullName>
    </submittedName>
</protein>
<evidence type="ECO:0000313" key="2">
    <source>
        <dbReference type="Proteomes" id="UP000003039"/>
    </source>
</evidence>
<sequence>MTAVRGENCSNAFASISGDAPRLLQRKAIQRWPFSDESASVIDSGAPVAVCCDQGESGLAQAFDAA</sequence>
<name>B7WRR0_COMTK</name>